<evidence type="ECO:0000313" key="3">
    <source>
        <dbReference type="Proteomes" id="UP001575105"/>
    </source>
</evidence>
<evidence type="ECO:0000313" key="2">
    <source>
        <dbReference type="EMBL" id="MFA9477051.1"/>
    </source>
</evidence>
<gene>
    <name evidence="2" type="ORF">ACERK3_01965</name>
</gene>
<evidence type="ECO:0008006" key="4">
    <source>
        <dbReference type="Google" id="ProtNLM"/>
    </source>
</evidence>
<dbReference type="Proteomes" id="UP001575105">
    <property type="component" value="Unassembled WGS sequence"/>
</dbReference>
<sequence>MNARRQHHHTARLVGWGMAIAFAIPTSFITPALADDVETELPPAAASTSPDDAPQDADAGKAENENEMSDDELLDYFRVSPNSFNINSHVHFDDDGNVRNEQNNMGLNLNVFYDPAFIPRSYRNLTIDSMVTDTGEELNHQHRMTGEQIIHHHQHGHQSPRFSVNIQVTPPKQPANRIRRVVGSIEVSIPMGEPRHAVLSPIKEVLGKRVHIANFPGSELQFSFEQNNNRSRLQMNAELASLLTDVRFFRTDDQEVHAQSRGTGRHGDRHQQFYQLELPEDGKIMLTFRSENRTLRIPFELEDIPLPHSGNGGGADLVIRAELGDPVVQNAGPGDGDLEVRIE</sequence>
<feature type="region of interest" description="Disordered" evidence="1">
    <location>
        <begin position="40"/>
        <end position="67"/>
    </location>
</feature>
<keyword evidence="3" id="KW-1185">Reference proteome</keyword>
<name>A0ABV4U0I4_9BACT</name>
<dbReference type="EMBL" id="JBGUBD010000001">
    <property type="protein sequence ID" value="MFA9477051.1"/>
    <property type="molecule type" value="Genomic_DNA"/>
</dbReference>
<reference evidence="2 3" key="1">
    <citation type="submission" date="2024-08" db="EMBL/GenBank/DDBJ databases">
        <title>Whole-genome sequencing of halo(alkali)philic microorganisms from hypersaline lakes.</title>
        <authorList>
            <person name="Sorokin D.Y."/>
            <person name="Merkel A.Y."/>
            <person name="Messina E."/>
            <person name="Yakimov M."/>
        </authorList>
    </citation>
    <scope>NUCLEOTIDE SEQUENCE [LARGE SCALE GENOMIC DNA]</scope>
    <source>
        <strain evidence="2 3">AB-hyl4</strain>
    </source>
</reference>
<organism evidence="2 3">
    <name type="scientific">Natronomicrosphaera hydrolytica</name>
    <dbReference type="NCBI Taxonomy" id="3242702"/>
    <lineage>
        <taxon>Bacteria</taxon>
        <taxon>Pseudomonadati</taxon>
        <taxon>Planctomycetota</taxon>
        <taxon>Phycisphaerae</taxon>
        <taxon>Phycisphaerales</taxon>
        <taxon>Phycisphaeraceae</taxon>
        <taxon>Natronomicrosphaera</taxon>
    </lineage>
</organism>
<dbReference type="RefSeq" id="WP_425343974.1">
    <property type="nucleotide sequence ID" value="NZ_JBGUBD010000001.1"/>
</dbReference>
<evidence type="ECO:0000256" key="1">
    <source>
        <dbReference type="SAM" id="MobiDB-lite"/>
    </source>
</evidence>
<proteinExistence type="predicted"/>
<accession>A0ABV4U0I4</accession>
<comment type="caution">
    <text evidence="2">The sequence shown here is derived from an EMBL/GenBank/DDBJ whole genome shotgun (WGS) entry which is preliminary data.</text>
</comment>
<feature type="compositionally biased region" description="Low complexity" evidence="1">
    <location>
        <begin position="42"/>
        <end position="52"/>
    </location>
</feature>
<protein>
    <recommendedName>
        <fullName evidence="4">Secreted protein</fullName>
    </recommendedName>
</protein>